<comment type="cofactor">
    <cofactor evidence="1">
        <name>[4Fe-4S] cluster</name>
        <dbReference type="ChEBI" id="CHEBI:49883"/>
    </cofactor>
</comment>
<evidence type="ECO:0000259" key="6">
    <source>
        <dbReference type="PROSITE" id="PS51918"/>
    </source>
</evidence>
<proteinExistence type="predicted"/>
<keyword evidence="2" id="KW-0949">S-adenosyl-L-methionine</keyword>
<dbReference type="PROSITE" id="PS51918">
    <property type="entry name" value="RADICAL_SAM"/>
    <property type="match status" value="1"/>
</dbReference>
<sequence>MLTLSGRVIRITEEKVERQHVPAPRRQFSLSTNPNLPLPLRGERAYLSRLEEPAPTGFSHYFAFNSRPLSLGDDVPCTLLGDEFSYLADGDVVSLTDDGRIRTLFRAASEHNSILLTEQCNNYCLMCSQPPKKVDDRWLLDEAMETVRLIPRNTRSLGITGGEPTLFGKGFLDLLYQIKNWLPRTSLHILSNGRTFADAGFAEQYAAVQHPDVMIGIPVYSADPARHDYVVQADGAFDETIRGILNLKRLNQKVEIRVVVHKQTYEGLPALAEFIARNLLFVDHVALMGLEMTGFTRANLEALWIDPADYRVELSKAVRILRSYGLRTSIYNHQLCLVNADVEPAYVKSISDWKNEYAPECEPCTRRAECGGFFSSGIQHGYSKSIRAFT</sequence>
<comment type="caution">
    <text evidence="7">The sequence shown here is derived from an EMBL/GenBank/DDBJ whole genome shotgun (WGS) entry which is preliminary data.</text>
</comment>
<keyword evidence="4" id="KW-0408">Iron</keyword>
<dbReference type="InterPro" id="IPR007197">
    <property type="entry name" value="rSAM"/>
</dbReference>
<dbReference type="SFLD" id="SFLDG01103">
    <property type="entry name" value="Uncharacterised_Radical_SAM_Su"/>
    <property type="match status" value="1"/>
</dbReference>
<name>A0A367PH92_CUPNE</name>
<dbReference type="SFLD" id="SFLDS00029">
    <property type="entry name" value="Radical_SAM"/>
    <property type="match status" value="1"/>
</dbReference>
<dbReference type="RefSeq" id="WP_114133022.1">
    <property type="nucleotide sequence ID" value="NZ_QDHA01000040.1"/>
</dbReference>
<dbReference type="InterPro" id="IPR050377">
    <property type="entry name" value="Radical_SAM_PqqE_MftC-like"/>
</dbReference>
<dbReference type="AlphaFoldDB" id="A0A367PH92"/>
<dbReference type="CDD" id="cd01335">
    <property type="entry name" value="Radical_SAM"/>
    <property type="match status" value="1"/>
</dbReference>
<reference evidence="7 8" key="1">
    <citation type="submission" date="2018-04" db="EMBL/GenBank/DDBJ databases">
        <title>Cupriavidus necator CR12 genome sequencing and assembly.</title>
        <authorList>
            <person name="Ben Fekih I."/>
            <person name="Mazhar H.S."/>
            <person name="Bello S.K."/>
            <person name="Rensing C."/>
        </authorList>
    </citation>
    <scope>NUCLEOTIDE SEQUENCE [LARGE SCALE GENOMIC DNA]</scope>
    <source>
        <strain evidence="7 8">CR12</strain>
    </source>
</reference>
<dbReference type="Pfam" id="PF04055">
    <property type="entry name" value="Radical_SAM"/>
    <property type="match status" value="1"/>
</dbReference>
<dbReference type="InterPro" id="IPR058240">
    <property type="entry name" value="rSAM_sf"/>
</dbReference>
<dbReference type="SUPFAM" id="SSF102114">
    <property type="entry name" value="Radical SAM enzymes"/>
    <property type="match status" value="1"/>
</dbReference>
<dbReference type="Proteomes" id="UP000253501">
    <property type="component" value="Unassembled WGS sequence"/>
</dbReference>
<evidence type="ECO:0000256" key="4">
    <source>
        <dbReference type="ARBA" id="ARBA00023004"/>
    </source>
</evidence>
<organism evidence="7 8">
    <name type="scientific">Cupriavidus necator</name>
    <name type="common">Alcaligenes eutrophus</name>
    <name type="synonym">Ralstonia eutropha</name>
    <dbReference type="NCBI Taxonomy" id="106590"/>
    <lineage>
        <taxon>Bacteria</taxon>
        <taxon>Pseudomonadati</taxon>
        <taxon>Pseudomonadota</taxon>
        <taxon>Betaproteobacteria</taxon>
        <taxon>Burkholderiales</taxon>
        <taxon>Burkholderiaceae</taxon>
        <taxon>Cupriavidus</taxon>
    </lineage>
</organism>
<gene>
    <name evidence="7" type="primary">hxsC</name>
    <name evidence="7" type="ORF">DDK22_17650</name>
</gene>
<dbReference type="EMBL" id="QDHA01000040">
    <property type="protein sequence ID" value="RCJ07232.1"/>
    <property type="molecule type" value="Genomic_DNA"/>
</dbReference>
<dbReference type="NCBIfam" id="TIGR03977">
    <property type="entry name" value="rSAM_pair_HxsC"/>
    <property type="match status" value="1"/>
</dbReference>
<accession>A0A367PH92</accession>
<keyword evidence="5" id="KW-0411">Iron-sulfur</keyword>
<dbReference type="InterPro" id="IPR013785">
    <property type="entry name" value="Aldolase_TIM"/>
</dbReference>
<dbReference type="GO" id="GO:0051536">
    <property type="term" value="F:iron-sulfur cluster binding"/>
    <property type="evidence" value="ECO:0007669"/>
    <property type="project" value="UniProtKB-KW"/>
</dbReference>
<feature type="domain" description="Radical SAM core" evidence="6">
    <location>
        <begin position="106"/>
        <end position="327"/>
    </location>
</feature>
<evidence type="ECO:0000256" key="1">
    <source>
        <dbReference type="ARBA" id="ARBA00001966"/>
    </source>
</evidence>
<evidence type="ECO:0000256" key="2">
    <source>
        <dbReference type="ARBA" id="ARBA00022691"/>
    </source>
</evidence>
<evidence type="ECO:0000313" key="7">
    <source>
        <dbReference type="EMBL" id="RCJ07232.1"/>
    </source>
</evidence>
<dbReference type="SFLD" id="SFLDG01067">
    <property type="entry name" value="SPASM/twitch_domain_containing"/>
    <property type="match status" value="1"/>
</dbReference>
<keyword evidence="3" id="KW-0479">Metal-binding</keyword>
<dbReference type="InterPro" id="IPR024032">
    <property type="entry name" value="rSAM_paired_HxsC"/>
</dbReference>
<dbReference type="GO" id="GO:0003824">
    <property type="term" value="F:catalytic activity"/>
    <property type="evidence" value="ECO:0007669"/>
    <property type="project" value="InterPro"/>
</dbReference>
<dbReference type="PANTHER" id="PTHR11228">
    <property type="entry name" value="RADICAL SAM DOMAIN PROTEIN"/>
    <property type="match status" value="1"/>
</dbReference>
<evidence type="ECO:0000256" key="5">
    <source>
        <dbReference type="ARBA" id="ARBA00023014"/>
    </source>
</evidence>
<evidence type="ECO:0000313" key="8">
    <source>
        <dbReference type="Proteomes" id="UP000253501"/>
    </source>
</evidence>
<evidence type="ECO:0000256" key="3">
    <source>
        <dbReference type="ARBA" id="ARBA00022723"/>
    </source>
</evidence>
<dbReference type="Gene3D" id="3.20.20.70">
    <property type="entry name" value="Aldolase class I"/>
    <property type="match status" value="1"/>
</dbReference>
<protein>
    <submittedName>
        <fullName evidence="7">His-Xaa-Ser system radical SAM maturase HxsC</fullName>
    </submittedName>
</protein>
<dbReference type="PANTHER" id="PTHR11228:SF7">
    <property type="entry name" value="PQQA PEPTIDE CYCLASE"/>
    <property type="match status" value="1"/>
</dbReference>
<dbReference type="GO" id="GO:0046872">
    <property type="term" value="F:metal ion binding"/>
    <property type="evidence" value="ECO:0007669"/>
    <property type="project" value="UniProtKB-KW"/>
</dbReference>